<name>A0ABW1SRG9_9LACO</name>
<dbReference type="Proteomes" id="UP001596254">
    <property type="component" value="Unassembled WGS sequence"/>
</dbReference>
<reference evidence="2" key="1">
    <citation type="journal article" date="2019" name="Int. J. Syst. Evol. Microbiol.">
        <title>The Global Catalogue of Microorganisms (GCM) 10K type strain sequencing project: providing services to taxonomists for standard genome sequencing and annotation.</title>
        <authorList>
            <consortium name="The Broad Institute Genomics Platform"/>
            <consortium name="The Broad Institute Genome Sequencing Center for Infectious Disease"/>
            <person name="Wu L."/>
            <person name="Ma J."/>
        </authorList>
    </citation>
    <scope>NUCLEOTIDE SEQUENCE [LARGE SCALE GENOMIC DNA]</scope>
    <source>
        <strain evidence="2">CCM 8905</strain>
    </source>
</reference>
<evidence type="ECO:0000313" key="1">
    <source>
        <dbReference type="EMBL" id="MFC6206760.1"/>
    </source>
</evidence>
<gene>
    <name evidence="1" type="ORF">ACFP1G_04620</name>
</gene>
<accession>A0ABW1SRG9</accession>
<dbReference type="EMBL" id="JBHSSK010000013">
    <property type="protein sequence ID" value="MFC6206760.1"/>
    <property type="molecule type" value="Genomic_DNA"/>
</dbReference>
<protein>
    <submittedName>
        <fullName evidence="1">Uncharacterized protein</fullName>
    </submittedName>
</protein>
<organism evidence="1 2">
    <name type="scientific">Levilactobacillus tongjiangensis</name>
    <dbReference type="NCBI Taxonomy" id="2486023"/>
    <lineage>
        <taxon>Bacteria</taxon>
        <taxon>Bacillati</taxon>
        <taxon>Bacillota</taxon>
        <taxon>Bacilli</taxon>
        <taxon>Lactobacillales</taxon>
        <taxon>Lactobacillaceae</taxon>
        <taxon>Levilactobacillus</taxon>
    </lineage>
</organism>
<proteinExistence type="predicted"/>
<comment type="caution">
    <text evidence="1">The sequence shown here is derived from an EMBL/GenBank/DDBJ whole genome shotgun (WGS) entry which is preliminary data.</text>
</comment>
<evidence type="ECO:0000313" key="2">
    <source>
        <dbReference type="Proteomes" id="UP001596254"/>
    </source>
</evidence>
<keyword evidence="2" id="KW-1185">Reference proteome</keyword>
<dbReference type="RefSeq" id="WP_125681454.1">
    <property type="nucleotide sequence ID" value="NZ_JBHSSK010000013.1"/>
</dbReference>
<sequence length="145" mass="16568">MAEVLTVIRAFDVFGNGAQTPYGIDTPKINAQFVGISPAMAFDVNNQPKLARQIERQLRQIEEEIRDQFRDDLTNLGGTDLAQNLQVTQQLITTFKDRLEQDLLVKNQLELESLTTSGEWLTYWQDDAPLVKTKSQQQQNLPQDF</sequence>